<feature type="transmembrane region" description="Helical" evidence="6">
    <location>
        <begin position="232"/>
        <end position="255"/>
    </location>
</feature>
<comment type="subcellular location">
    <subcellularLocation>
        <location evidence="6">Cell membrane</location>
        <topology evidence="6">Multi-pass membrane protein</topology>
    </subcellularLocation>
    <subcellularLocation>
        <location evidence="1">Membrane</location>
    </subcellularLocation>
</comment>
<protein>
    <recommendedName>
        <fullName evidence="6">Bestrophin homolog</fullName>
    </recommendedName>
</protein>
<comment type="caution">
    <text evidence="7">The sequence shown here is derived from an EMBL/GenBank/DDBJ whole genome shotgun (WGS) entry which is preliminary data.</text>
</comment>
<evidence type="ECO:0000256" key="5">
    <source>
        <dbReference type="ARBA" id="ARBA00034769"/>
    </source>
</evidence>
<keyword evidence="8" id="KW-1185">Reference proteome</keyword>
<comment type="similarity">
    <text evidence="5 6">Belongs to the anion channel-forming bestrophin (TC 1.A.46) family. Calcium-sensitive chloride channel subfamily.</text>
</comment>
<feature type="transmembrane region" description="Helical" evidence="6">
    <location>
        <begin position="275"/>
        <end position="292"/>
    </location>
</feature>
<sequence length="521" mass="59947">MTVGYTEDVATCRGFGNFLKMLKRWRGSIYKVVWADLIVYLICFYSLNIFYRMYLNHYCEKKKFFIKLITYCDEYAKVVPVSFILSFYVGHIVKRWWNQWMFLPWPDTLAITVSATVDGADERGRLIRRTILRYANVAFVMSLTLNSTLGKLRFPSLTHFVAAGFLNEHEKQILDDMQEKTNHPKYWVPLVWAGTIATRARKEGKIRDDISLNNLLGVLIGFRKFTQEMLNYDWVCIPLVYTQAVTLVVFTYFLSSIVGMQLTIVNKDKGEPVDFYFPFFNFVEFFFYFGWLKVAEVFINPFGIDDDDFEVNWLIDRDFEISYVIVDEMHQEHPNLLKDQYWDDVYPIDLPYTEATMKYKTTEGGQGGSTKDMEVPEEKAVFVRFEEIEETMSILKVHKSKSGSNRKTPGTSSTNSLQDAIRTINSTTRERINSRRAGSVGSAVIQTLGVHEAVSHSSVTDHVSSIASNAVPVNAKALVKKGGTVRAGYWMETGGSQVNVEELMEKDDVPYDPSQDERKES</sequence>
<dbReference type="GO" id="GO:0005886">
    <property type="term" value="C:plasma membrane"/>
    <property type="evidence" value="ECO:0007669"/>
    <property type="project" value="UniProtKB-SubCell"/>
</dbReference>
<dbReference type="Proteomes" id="UP000708208">
    <property type="component" value="Unassembled WGS sequence"/>
</dbReference>
<dbReference type="GO" id="GO:0005254">
    <property type="term" value="F:chloride channel activity"/>
    <property type="evidence" value="ECO:0007669"/>
    <property type="project" value="UniProtKB-KW"/>
</dbReference>
<keyword evidence="4 6" id="KW-0472">Membrane</keyword>
<gene>
    <name evidence="7" type="ORF">AFUS01_LOCUS46311</name>
</gene>
<evidence type="ECO:0000256" key="2">
    <source>
        <dbReference type="ARBA" id="ARBA00022692"/>
    </source>
</evidence>
<evidence type="ECO:0000256" key="4">
    <source>
        <dbReference type="ARBA" id="ARBA00023136"/>
    </source>
</evidence>
<keyword evidence="6" id="KW-1003">Cell membrane</keyword>
<feature type="transmembrane region" description="Helical" evidence="6">
    <location>
        <begin position="75"/>
        <end position="93"/>
    </location>
</feature>
<name>A0A8J2LR03_9HEXA</name>
<dbReference type="Pfam" id="PF01062">
    <property type="entry name" value="Bestrophin"/>
    <property type="match status" value="1"/>
</dbReference>
<keyword evidence="2 6" id="KW-0812">Transmembrane</keyword>
<dbReference type="InterPro" id="IPR021134">
    <property type="entry name" value="Bestrophin-like"/>
</dbReference>
<evidence type="ECO:0000313" key="7">
    <source>
        <dbReference type="EMBL" id="CAG7837159.1"/>
    </source>
</evidence>
<evidence type="ECO:0000256" key="1">
    <source>
        <dbReference type="ARBA" id="ARBA00004370"/>
    </source>
</evidence>
<keyword evidence="6" id="KW-0813">Transport</keyword>
<accession>A0A8J2LR03</accession>
<organism evidence="7 8">
    <name type="scientific">Allacma fusca</name>
    <dbReference type="NCBI Taxonomy" id="39272"/>
    <lineage>
        <taxon>Eukaryota</taxon>
        <taxon>Metazoa</taxon>
        <taxon>Ecdysozoa</taxon>
        <taxon>Arthropoda</taxon>
        <taxon>Hexapoda</taxon>
        <taxon>Collembola</taxon>
        <taxon>Symphypleona</taxon>
        <taxon>Sminthuridae</taxon>
        <taxon>Allacma</taxon>
    </lineage>
</organism>
<feature type="transmembrane region" description="Helical" evidence="6">
    <location>
        <begin position="32"/>
        <end position="54"/>
    </location>
</feature>
<reference evidence="7" key="1">
    <citation type="submission" date="2021-06" db="EMBL/GenBank/DDBJ databases">
        <authorList>
            <person name="Hodson N. C."/>
            <person name="Mongue J. A."/>
            <person name="Jaron S. K."/>
        </authorList>
    </citation>
    <scope>NUCLEOTIDE SEQUENCE</scope>
</reference>
<comment type="function">
    <text evidence="6">Forms chloride channels.</text>
</comment>
<keyword evidence="3 6" id="KW-1133">Transmembrane helix</keyword>
<keyword evidence="6" id="KW-0407">Ion channel</keyword>
<dbReference type="InterPro" id="IPR000615">
    <property type="entry name" value="Bestrophin"/>
</dbReference>
<proteinExistence type="inferred from homology"/>
<evidence type="ECO:0000313" key="8">
    <source>
        <dbReference type="Proteomes" id="UP000708208"/>
    </source>
</evidence>
<dbReference type="GO" id="GO:0034707">
    <property type="term" value="C:chloride channel complex"/>
    <property type="evidence" value="ECO:0007669"/>
    <property type="project" value="UniProtKB-KW"/>
</dbReference>
<dbReference type="EMBL" id="CAJVCH010571306">
    <property type="protein sequence ID" value="CAG7837159.1"/>
    <property type="molecule type" value="Genomic_DNA"/>
</dbReference>
<dbReference type="OrthoDB" id="201595at2759"/>
<keyword evidence="6" id="KW-0868">Chloride</keyword>
<evidence type="ECO:0000256" key="3">
    <source>
        <dbReference type="ARBA" id="ARBA00022989"/>
    </source>
</evidence>
<keyword evidence="6" id="KW-0869">Chloride channel</keyword>
<dbReference type="PANTHER" id="PTHR10736">
    <property type="entry name" value="BESTROPHIN"/>
    <property type="match status" value="1"/>
</dbReference>
<evidence type="ECO:0000256" key="6">
    <source>
        <dbReference type="RuleBase" id="RU363126"/>
    </source>
</evidence>
<dbReference type="AlphaFoldDB" id="A0A8J2LR03"/>
<keyword evidence="6" id="KW-0406">Ion transport</keyword>
<dbReference type="PANTHER" id="PTHR10736:SF65">
    <property type="entry name" value="BESTROPHIN 1, ISOFORM C-RELATED"/>
    <property type="match status" value="1"/>
</dbReference>